<gene>
    <name evidence="2" type="ORF">EC835_10219</name>
</gene>
<dbReference type="EMBL" id="SMAS01000002">
    <property type="protein sequence ID" value="TCT36570.1"/>
    <property type="molecule type" value="Genomic_DNA"/>
</dbReference>
<name>A0A4R3NMF6_9GAMM</name>
<organism evidence="2 3">
    <name type="scientific">Providencia alcalifaciens</name>
    <dbReference type="NCBI Taxonomy" id="126385"/>
    <lineage>
        <taxon>Bacteria</taxon>
        <taxon>Pseudomonadati</taxon>
        <taxon>Pseudomonadota</taxon>
        <taxon>Gammaproteobacteria</taxon>
        <taxon>Enterobacterales</taxon>
        <taxon>Morganellaceae</taxon>
        <taxon>Providencia</taxon>
    </lineage>
</organism>
<evidence type="ECO:0000313" key="2">
    <source>
        <dbReference type="EMBL" id="TCT36570.1"/>
    </source>
</evidence>
<comment type="caution">
    <text evidence="2">The sequence shown here is derived from an EMBL/GenBank/DDBJ whole genome shotgun (WGS) entry which is preliminary data.</text>
</comment>
<keyword evidence="1" id="KW-0812">Transmembrane</keyword>
<protein>
    <recommendedName>
        <fullName evidence="4">DUF2570 domain-containing protein</fullName>
    </recommendedName>
</protein>
<dbReference type="Proteomes" id="UP000295055">
    <property type="component" value="Unassembled WGS sequence"/>
</dbReference>
<dbReference type="AlphaFoldDB" id="A0A4R3NMF6"/>
<evidence type="ECO:0008006" key="4">
    <source>
        <dbReference type="Google" id="ProtNLM"/>
    </source>
</evidence>
<accession>A0A4R3NMF6</accession>
<keyword evidence="1" id="KW-1133">Transmembrane helix</keyword>
<keyword evidence="1" id="KW-0472">Membrane</keyword>
<proteinExistence type="predicted"/>
<evidence type="ECO:0000256" key="1">
    <source>
        <dbReference type="SAM" id="Phobius"/>
    </source>
</evidence>
<sequence length="125" mass="14257">MKIDNSFWLFLMLVAVSWLALTLYDNNTAVKNDNDKLKQDNIKQSAVIAIQSFQFNRFNQIATTAYRNGIQADAKAQEKIIEYKTILKAESSCDSLVPQLVTDGLFEYTNELRARAMRSNSINID</sequence>
<dbReference type="RefSeq" id="WP_036975510.1">
    <property type="nucleotide sequence ID" value="NZ_CABKTF010000031.1"/>
</dbReference>
<reference evidence="2 3" key="1">
    <citation type="submission" date="2019-03" db="EMBL/GenBank/DDBJ databases">
        <title>Genomic analyses of the natural microbiome of Caenorhabditis elegans.</title>
        <authorList>
            <person name="Samuel B."/>
        </authorList>
    </citation>
    <scope>NUCLEOTIDE SEQUENCE [LARGE SCALE GENOMIC DNA]</scope>
    <source>
        <strain evidence="2 3">JUb102</strain>
    </source>
</reference>
<evidence type="ECO:0000313" key="3">
    <source>
        <dbReference type="Proteomes" id="UP000295055"/>
    </source>
</evidence>
<feature type="transmembrane region" description="Helical" evidence="1">
    <location>
        <begin position="6"/>
        <end position="24"/>
    </location>
</feature>
<dbReference type="OrthoDB" id="6594862at2"/>